<dbReference type="KEGG" id="cmag:CBW24_12920"/>
<dbReference type="AlphaFoldDB" id="A0A291M1P0"/>
<proteinExistence type="predicted"/>
<evidence type="ECO:0000313" key="2">
    <source>
        <dbReference type="EMBL" id="ATI42814.1"/>
    </source>
</evidence>
<accession>A0A291M1P0</accession>
<gene>
    <name evidence="2" type="ORF">CBW24_12920</name>
</gene>
<protein>
    <recommendedName>
        <fullName evidence="1">Surface lipoprotein assembly modifier C-terminal domain-containing protein</fullName>
    </recommendedName>
</protein>
<name>A0A291M1P0_9RHOB</name>
<organism evidence="2 3">
    <name type="scientific">Pacificitalea manganoxidans</name>
    <dbReference type="NCBI Taxonomy" id="1411902"/>
    <lineage>
        <taxon>Bacteria</taxon>
        <taxon>Pseudomonadati</taxon>
        <taxon>Pseudomonadota</taxon>
        <taxon>Alphaproteobacteria</taxon>
        <taxon>Rhodobacterales</taxon>
        <taxon>Paracoccaceae</taxon>
        <taxon>Pacificitalea</taxon>
    </lineage>
</organism>
<sequence length="484" mass="52839">MTPLPGHKQAEGACPLRRGRSVSRSRWRGVMAGLITAALLPVAGAAQDAAALQVMPARDGAGAHVMLADGQVVVLRNAGDLQIAVRMLIAQGRVAEAQHLARAYAPDHPDHAVRVAYVDGLAASAQGNDVEAVRLWRGILAQRPDLDLVRVQLTGALARLQLHDSARYQAEQLIAAGVDDRIDGRLSGLLRSLDAARPVQFRGYLSLLPSTNVNNGTDNDSVAIGPVVGTIPEDQRRQSGLGVAVGGEASVRRQLDPRHAAVVALEARVERYPSIDRTNVTSQLSFGLERRLDHGAALARVLTGTALKDGAQTYRYSGLSVETNLRFAERWRLYFGPEYRDETFPYSPGEDGAFVDLPLQIDRFSGPDSFVRFIAGASMGRKAEERFSFDEARIGLGYFKEFSQGLSLYADATYAHRLYHADYPGIDDPREDHRTSVGVTVTKRDFTLAGFAPQVSLRHTRTRSNAAFNDTTRTEADLRFVQEF</sequence>
<feature type="domain" description="Surface lipoprotein assembly modifier C-terminal" evidence="1">
    <location>
        <begin position="200"/>
        <end position="484"/>
    </location>
</feature>
<keyword evidence="3" id="KW-1185">Reference proteome</keyword>
<dbReference type="InterPro" id="IPR007655">
    <property type="entry name" value="Slam_C"/>
</dbReference>
<dbReference type="EMBL" id="CP021404">
    <property type="protein sequence ID" value="ATI42814.1"/>
    <property type="molecule type" value="Genomic_DNA"/>
</dbReference>
<dbReference type="Pfam" id="PF04575">
    <property type="entry name" value="SlipAM"/>
    <property type="match status" value="1"/>
</dbReference>
<evidence type="ECO:0000313" key="3">
    <source>
        <dbReference type="Proteomes" id="UP000219050"/>
    </source>
</evidence>
<reference evidence="2 3" key="1">
    <citation type="submission" date="2017-05" db="EMBL/GenBank/DDBJ databases">
        <title>Comparative genomic and metabolic analysis of manganese-oxidizing mechanisms in Celeribater manganoxidans DY25T: its adaption to the environment of polymetallic nodule.</title>
        <authorList>
            <person name="Wang X."/>
        </authorList>
    </citation>
    <scope>NUCLEOTIDE SEQUENCE [LARGE SCALE GENOMIC DNA]</scope>
    <source>
        <strain evidence="2 3">DY25</strain>
    </source>
</reference>
<dbReference type="Proteomes" id="UP000219050">
    <property type="component" value="Chromosome"/>
</dbReference>
<evidence type="ECO:0000259" key="1">
    <source>
        <dbReference type="Pfam" id="PF04575"/>
    </source>
</evidence>